<feature type="domain" description="UspA" evidence="2">
    <location>
        <begin position="164"/>
        <end position="283"/>
    </location>
</feature>
<comment type="caution">
    <text evidence="3">The sequence shown here is derived from an EMBL/GenBank/DDBJ whole genome shotgun (WGS) entry which is preliminary data.</text>
</comment>
<dbReference type="Pfam" id="PF00582">
    <property type="entry name" value="Usp"/>
    <property type="match status" value="2"/>
</dbReference>
<dbReference type="OrthoDB" id="9804721at2"/>
<dbReference type="PRINTS" id="PR01438">
    <property type="entry name" value="UNVRSLSTRESS"/>
</dbReference>
<dbReference type="CDD" id="cd00293">
    <property type="entry name" value="USP-like"/>
    <property type="match status" value="2"/>
</dbReference>
<evidence type="ECO:0000313" key="3">
    <source>
        <dbReference type="EMBL" id="RUO19152.1"/>
    </source>
</evidence>
<dbReference type="RefSeq" id="WP_126793279.1">
    <property type="nucleotide sequence ID" value="NZ_PIPI01000006.1"/>
</dbReference>
<dbReference type="SUPFAM" id="SSF52402">
    <property type="entry name" value="Adenine nucleotide alpha hydrolases-like"/>
    <property type="match status" value="2"/>
</dbReference>
<dbReference type="Proteomes" id="UP000288212">
    <property type="component" value="Unassembled WGS sequence"/>
</dbReference>
<accession>A0A432VSD6</accession>
<dbReference type="InterPro" id="IPR006015">
    <property type="entry name" value="Universal_stress_UspA"/>
</dbReference>
<dbReference type="AlphaFoldDB" id="A0A432VSD6"/>
<feature type="domain" description="UspA" evidence="2">
    <location>
        <begin position="1"/>
        <end position="156"/>
    </location>
</feature>
<evidence type="ECO:0000256" key="1">
    <source>
        <dbReference type="ARBA" id="ARBA00008791"/>
    </source>
</evidence>
<proteinExistence type="inferred from homology"/>
<dbReference type="InterPro" id="IPR006016">
    <property type="entry name" value="UspA"/>
</dbReference>
<comment type="similarity">
    <text evidence="1">Belongs to the universal stress protein A family.</text>
</comment>
<dbReference type="PANTHER" id="PTHR46268">
    <property type="entry name" value="STRESS RESPONSE PROTEIN NHAX"/>
    <property type="match status" value="1"/>
</dbReference>
<reference evidence="3 4" key="1">
    <citation type="journal article" date="2011" name="Front. Microbiol.">
        <title>Genomic signatures of strain selection and enhancement in Bacillus atrophaeus var. globigii, a historical biowarfare simulant.</title>
        <authorList>
            <person name="Gibbons H.S."/>
            <person name="Broomall S.M."/>
            <person name="McNew L.A."/>
            <person name="Daligault H."/>
            <person name="Chapman C."/>
            <person name="Bruce D."/>
            <person name="Karavis M."/>
            <person name="Krepps M."/>
            <person name="McGregor P.A."/>
            <person name="Hong C."/>
            <person name="Park K.H."/>
            <person name="Akmal A."/>
            <person name="Feldman A."/>
            <person name="Lin J.S."/>
            <person name="Chang W.E."/>
            <person name="Higgs B.W."/>
            <person name="Demirev P."/>
            <person name="Lindquist J."/>
            <person name="Liem A."/>
            <person name="Fochler E."/>
            <person name="Read T.D."/>
            <person name="Tapia R."/>
            <person name="Johnson S."/>
            <person name="Bishop-Lilly K.A."/>
            <person name="Detter C."/>
            <person name="Han C."/>
            <person name="Sozhamannan S."/>
            <person name="Rosenzweig C.N."/>
            <person name="Skowronski E.W."/>
        </authorList>
    </citation>
    <scope>NUCLEOTIDE SEQUENCE [LARGE SCALE GENOMIC DNA]</scope>
    <source>
        <strain evidence="3 4">AK5</strain>
    </source>
</reference>
<name>A0A432VSD6_9GAMM</name>
<gene>
    <name evidence="3" type="ORF">CWE06_08935</name>
</gene>
<organism evidence="3 4">
    <name type="scientific">Aliidiomarina haloalkalitolerans</name>
    <dbReference type="NCBI Taxonomy" id="859059"/>
    <lineage>
        <taxon>Bacteria</taxon>
        <taxon>Pseudomonadati</taxon>
        <taxon>Pseudomonadota</taxon>
        <taxon>Gammaproteobacteria</taxon>
        <taxon>Alteromonadales</taxon>
        <taxon>Idiomarinaceae</taxon>
        <taxon>Aliidiomarina</taxon>
    </lineage>
</organism>
<sequence length="283" mass="31359">MTQHTIACIDGSALSDTVADYAAWSAKRMNTPLVLLNVLDDVRQGDTSDFSGQIGMDERQRLLAEIIDLEERRAKLARQQGHMFLEAAQKHIANDFAEPLLRQRHGDLVDTLVELENETRLLVIGRQGKRGNGIGQHIGHQVERVIRALHRPTWVVTGEFREPQQIMIAYDHSATAKKAVDMVANSPLFRGIPVHVVMVAAETNDHQAQVDSAAAKLQEQGFAVTTAVLAGDVEDSLLSYANDHKMDAMVMGAYGHSRIREFFVGSHTNKLLSSTKIPLLLLR</sequence>
<evidence type="ECO:0000313" key="4">
    <source>
        <dbReference type="Proteomes" id="UP000288212"/>
    </source>
</evidence>
<protein>
    <submittedName>
        <fullName evidence="3">Universal stress protein UspA</fullName>
    </submittedName>
</protein>
<dbReference type="Gene3D" id="3.40.50.12370">
    <property type="match status" value="1"/>
</dbReference>
<keyword evidence="4" id="KW-1185">Reference proteome</keyword>
<dbReference type="PANTHER" id="PTHR46268:SF6">
    <property type="entry name" value="UNIVERSAL STRESS PROTEIN UP12"/>
    <property type="match status" value="1"/>
</dbReference>
<evidence type="ECO:0000259" key="2">
    <source>
        <dbReference type="Pfam" id="PF00582"/>
    </source>
</evidence>
<dbReference type="EMBL" id="PIPI01000006">
    <property type="protein sequence ID" value="RUO19152.1"/>
    <property type="molecule type" value="Genomic_DNA"/>
</dbReference>